<keyword evidence="6" id="KW-1185">Reference proteome</keyword>
<reference evidence="5 6" key="1">
    <citation type="journal article" date="2015" name="Genome Announc.">
        <title>Expanding the biotechnology potential of lactobacilli through comparative genomics of 213 strains and associated genera.</title>
        <authorList>
            <person name="Sun Z."/>
            <person name="Harris H.M."/>
            <person name="McCann A."/>
            <person name="Guo C."/>
            <person name="Argimon S."/>
            <person name="Zhang W."/>
            <person name="Yang X."/>
            <person name="Jeffery I.B."/>
            <person name="Cooney J.C."/>
            <person name="Kagawa T.F."/>
            <person name="Liu W."/>
            <person name="Song Y."/>
            <person name="Salvetti E."/>
            <person name="Wrobel A."/>
            <person name="Rasinkangas P."/>
            <person name="Parkhill J."/>
            <person name="Rea M.C."/>
            <person name="O'Sullivan O."/>
            <person name="Ritari J."/>
            <person name="Douillard F.P."/>
            <person name="Paul Ross R."/>
            <person name="Yang R."/>
            <person name="Briner A.E."/>
            <person name="Felis G.E."/>
            <person name="de Vos W.M."/>
            <person name="Barrangou R."/>
            <person name="Klaenhammer T.R."/>
            <person name="Caufield P.W."/>
            <person name="Cui Y."/>
            <person name="Zhang H."/>
            <person name="O'Toole P.W."/>
        </authorList>
    </citation>
    <scope>NUCLEOTIDE SEQUENCE [LARGE SCALE GENOMIC DNA]</scope>
    <source>
        <strain evidence="5 6">DSM 22698</strain>
    </source>
</reference>
<dbReference type="SMART" id="SM00866">
    <property type="entry name" value="UTRA"/>
    <property type="match status" value="1"/>
</dbReference>
<dbReference type="InterPro" id="IPR028978">
    <property type="entry name" value="Chorismate_lyase_/UTRA_dom_sf"/>
</dbReference>
<evidence type="ECO:0000313" key="5">
    <source>
        <dbReference type="EMBL" id="KRM87773.1"/>
    </source>
</evidence>
<dbReference type="InterPro" id="IPR050679">
    <property type="entry name" value="Bact_HTH_transcr_reg"/>
</dbReference>
<dbReference type="GO" id="GO:0003700">
    <property type="term" value="F:DNA-binding transcription factor activity"/>
    <property type="evidence" value="ECO:0007669"/>
    <property type="project" value="InterPro"/>
</dbReference>
<feature type="domain" description="HTH gntR-type" evidence="4">
    <location>
        <begin position="3"/>
        <end position="71"/>
    </location>
</feature>
<evidence type="ECO:0000256" key="3">
    <source>
        <dbReference type="ARBA" id="ARBA00023163"/>
    </source>
</evidence>
<sequence>MQSPVYIQIHNRIKKDIENGRWQVGDRIPAERELAVTFSVSRMTLRQAVQTLVDEGILERRVGAGTFVASQKVQERMSGVTGFTDIMLAQGKRPSSRTVSYHITNPSLSEVEQLHLQDGQQVLRMERVRYGDEVPICFEVAAVPVDLVQNFNKSEITRSLYHVLEAKGGYKLGGAQQKVSAVVASERIAKYLDVKRGDAILRLRQVSFLADGRPFEYVRTQYVGSRFEFVLDRK</sequence>
<accession>A0A0R2C7M4</accession>
<dbReference type="FunFam" id="1.10.10.10:FF:000079">
    <property type="entry name" value="GntR family transcriptional regulator"/>
    <property type="match status" value="1"/>
</dbReference>
<dbReference type="GO" id="GO:0045892">
    <property type="term" value="P:negative regulation of DNA-templated transcription"/>
    <property type="evidence" value="ECO:0007669"/>
    <property type="project" value="TreeGrafter"/>
</dbReference>
<dbReference type="Pfam" id="PF00392">
    <property type="entry name" value="GntR"/>
    <property type="match status" value="1"/>
</dbReference>
<keyword evidence="2" id="KW-0238">DNA-binding</keyword>
<dbReference type="InterPro" id="IPR036390">
    <property type="entry name" value="WH_DNA-bd_sf"/>
</dbReference>
<dbReference type="Gene3D" id="3.40.1410.10">
    <property type="entry name" value="Chorismate lyase-like"/>
    <property type="match status" value="1"/>
</dbReference>
<protein>
    <submittedName>
        <fullName evidence="5">Transcriptional regulator, GntR family</fullName>
    </submittedName>
</protein>
<evidence type="ECO:0000256" key="2">
    <source>
        <dbReference type="ARBA" id="ARBA00023125"/>
    </source>
</evidence>
<dbReference type="GO" id="GO:0003677">
    <property type="term" value="F:DNA binding"/>
    <property type="evidence" value="ECO:0007669"/>
    <property type="project" value="UniProtKB-KW"/>
</dbReference>
<dbReference type="InterPro" id="IPR011663">
    <property type="entry name" value="UTRA"/>
</dbReference>
<dbReference type="PROSITE" id="PS50949">
    <property type="entry name" value="HTH_GNTR"/>
    <property type="match status" value="1"/>
</dbReference>
<dbReference type="SMART" id="SM00345">
    <property type="entry name" value="HTH_GNTR"/>
    <property type="match status" value="1"/>
</dbReference>
<dbReference type="PRINTS" id="PR00035">
    <property type="entry name" value="HTHGNTR"/>
</dbReference>
<organism evidence="5 6">
    <name type="scientific">Lacticaseibacillus thailandensis DSM 22698 = JCM 13996</name>
    <dbReference type="NCBI Taxonomy" id="1423810"/>
    <lineage>
        <taxon>Bacteria</taxon>
        <taxon>Bacillati</taxon>
        <taxon>Bacillota</taxon>
        <taxon>Bacilli</taxon>
        <taxon>Lactobacillales</taxon>
        <taxon>Lactobacillaceae</taxon>
        <taxon>Lacticaseibacillus</taxon>
    </lineage>
</organism>
<dbReference type="STRING" id="1423810.FD19_GL000048"/>
<dbReference type="PATRIC" id="fig|1423810.4.peg.48"/>
<evidence type="ECO:0000313" key="6">
    <source>
        <dbReference type="Proteomes" id="UP000051789"/>
    </source>
</evidence>
<proteinExistence type="predicted"/>
<dbReference type="AlphaFoldDB" id="A0A0R2C7M4"/>
<dbReference type="InterPro" id="IPR036388">
    <property type="entry name" value="WH-like_DNA-bd_sf"/>
</dbReference>
<evidence type="ECO:0000259" key="4">
    <source>
        <dbReference type="PROSITE" id="PS50949"/>
    </source>
</evidence>
<dbReference type="Proteomes" id="UP000051789">
    <property type="component" value="Unassembled WGS sequence"/>
</dbReference>
<dbReference type="CDD" id="cd07377">
    <property type="entry name" value="WHTH_GntR"/>
    <property type="match status" value="1"/>
</dbReference>
<dbReference type="PANTHER" id="PTHR44846">
    <property type="entry name" value="MANNOSYL-D-GLYCERATE TRANSPORT/METABOLISM SYSTEM REPRESSOR MNGR-RELATED"/>
    <property type="match status" value="1"/>
</dbReference>
<keyword evidence="1" id="KW-0805">Transcription regulation</keyword>
<dbReference type="RefSeq" id="WP_056968843.1">
    <property type="nucleotide sequence ID" value="NZ_AYZK01000001.1"/>
</dbReference>
<dbReference type="InterPro" id="IPR000524">
    <property type="entry name" value="Tscrpt_reg_HTH_GntR"/>
</dbReference>
<dbReference type="EMBL" id="AYZK01000001">
    <property type="protein sequence ID" value="KRM87773.1"/>
    <property type="molecule type" value="Genomic_DNA"/>
</dbReference>
<keyword evidence="3" id="KW-0804">Transcription</keyword>
<dbReference type="SUPFAM" id="SSF46785">
    <property type="entry name" value="Winged helix' DNA-binding domain"/>
    <property type="match status" value="1"/>
</dbReference>
<dbReference type="Pfam" id="PF07702">
    <property type="entry name" value="UTRA"/>
    <property type="match status" value="1"/>
</dbReference>
<gene>
    <name evidence="5" type="ORF">FD19_GL000048</name>
</gene>
<dbReference type="PANTHER" id="PTHR44846:SF1">
    <property type="entry name" value="MANNOSYL-D-GLYCERATE TRANSPORT_METABOLISM SYSTEM REPRESSOR MNGR-RELATED"/>
    <property type="match status" value="1"/>
</dbReference>
<name>A0A0R2C7M4_9LACO</name>
<dbReference type="Gene3D" id="1.10.10.10">
    <property type="entry name" value="Winged helix-like DNA-binding domain superfamily/Winged helix DNA-binding domain"/>
    <property type="match status" value="1"/>
</dbReference>
<evidence type="ECO:0000256" key="1">
    <source>
        <dbReference type="ARBA" id="ARBA00023015"/>
    </source>
</evidence>
<comment type="caution">
    <text evidence="5">The sequence shown here is derived from an EMBL/GenBank/DDBJ whole genome shotgun (WGS) entry which is preliminary data.</text>
</comment>
<dbReference type="SUPFAM" id="SSF64288">
    <property type="entry name" value="Chorismate lyase-like"/>
    <property type="match status" value="1"/>
</dbReference>